<keyword evidence="1" id="KW-0472">Membrane</keyword>
<reference evidence="2 3" key="1">
    <citation type="submission" date="2022-11" db="EMBL/GenBank/DDBJ databases">
        <title>The characterization of three novel Bacteroidetes species and genomic analysis of their roles in tidal elemental geochemical cycles.</title>
        <authorList>
            <person name="Ma K."/>
        </authorList>
    </citation>
    <scope>NUCLEOTIDE SEQUENCE [LARGE SCALE GENOMIC DNA]</scope>
    <source>
        <strain evidence="2 3">M17</strain>
    </source>
</reference>
<accession>A0ABT3RS48</accession>
<feature type="transmembrane region" description="Helical" evidence="1">
    <location>
        <begin position="604"/>
        <end position="623"/>
    </location>
</feature>
<feature type="transmembrane region" description="Helical" evidence="1">
    <location>
        <begin position="674"/>
        <end position="693"/>
    </location>
</feature>
<keyword evidence="1" id="KW-0812">Transmembrane</keyword>
<feature type="transmembrane region" description="Helical" evidence="1">
    <location>
        <begin position="520"/>
        <end position="546"/>
    </location>
</feature>
<feature type="transmembrane region" description="Helical" evidence="1">
    <location>
        <begin position="862"/>
        <end position="887"/>
    </location>
</feature>
<feature type="transmembrane region" description="Helical" evidence="1">
    <location>
        <begin position="1253"/>
        <end position="1274"/>
    </location>
</feature>
<protein>
    <submittedName>
        <fullName evidence="2">Cache domain-containing protein</fullName>
    </submittedName>
</protein>
<dbReference type="Proteomes" id="UP001209885">
    <property type="component" value="Unassembled WGS sequence"/>
</dbReference>
<evidence type="ECO:0000256" key="1">
    <source>
        <dbReference type="SAM" id="Phobius"/>
    </source>
</evidence>
<evidence type="ECO:0000313" key="2">
    <source>
        <dbReference type="EMBL" id="MCX2744174.1"/>
    </source>
</evidence>
<feature type="transmembrane region" description="Helical" evidence="1">
    <location>
        <begin position="203"/>
        <end position="223"/>
    </location>
</feature>
<feature type="transmembrane region" description="Helical" evidence="1">
    <location>
        <begin position="577"/>
        <end position="598"/>
    </location>
</feature>
<feature type="transmembrane region" description="Helical" evidence="1">
    <location>
        <begin position="713"/>
        <end position="737"/>
    </location>
</feature>
<dbReference type="EMBL" id="JAPFQN010000005">
    <property type="protein sequence ID" value="MCX2744174.1"/>
    <property type="molecule type" value="Genomic_DNA"/>
</dbReference>
<sequence length="1311" mass="151743">MRISNKGWIVLSTLVLIILAFMFYFLVYVKNKEKEIIEDNYRVLTQMTDNIDQVLEGVKRQVETKIVDKGGGVSFDSIAVDFNAESLKVFVPGDSLYKEFSYPDLFKNDLIERKDVFDFIAISHFKDGALEVIYTNRKGGSILSFGDTITQKSQLKEVFPINLGISEFLTFNTSLRKESKTEVILTGFISQERMNDMKRQVSVFFLSLSIIITVFILIGLPLIKLKVMSTFERLYIRDVSMTGISLVVGSSILVIMLIFFINNFYEIRSHVKDDLKNLNSAIAKSFKNELDVAIDQMIKLDKIEELKYSTEFDIKEEQHHYKTSPANPILNDNFNYFNSIFWADSKGNLLKLITFEKDPKKIPNLSHRKYVTGPITGKGIKYSGGKIPAYIESIRSVTDGNYEIGMGAKTVNDTLPVMATSFSSATVMEPVLREGYGFCIFNSTGKTILHSEISRNLNENFLLETDNQLTSYIASSDEQFLIVPYHRSEYFIYVQPLENFQNLYLATFVSRDNVNTPNTIALAVTFISLLGYFVLIYLIYVLINFFTRNSLRLKQQFFLFNWLRPFISDPVAFRRNFIFLIIINLISLVFMICFWLLVPEAALLLYNILFINLLTVLTHYFILSPQMPYQKNLNISNKTYRHIYYKVMALFILIWLVTKINIYRSIEFESGVKLISFDVILSLFFLIAFILTIRSRAYKKRQINIKQKYSFKLYYLFLTTCMLIISIIPTLSFYSVFQSKEILIQKQFSNHKYEKRKASWDDKKISQYELNDPDKIGETTLRDVDVFIENMKVNRLDYKNQDSSWVNQNTSDLFQPHFSNIFNQLYKIIRIKFNEYSSVTTAFTGKNSIVSSSKSDVKGITFSGFISSFGNSALIIISGIIIIVFFIHNLNHFACLKIFGLDFKNYADNLVPRQKLGYVAERLKVLFNQNTPGPNSFNNTMLTGVNASHIFEIRNNFKSWKNDEFYCLDFLELKNLNLDPLTLKLNAESLSLFFKEDAKRTKSLELTLDEKTGDQDNWIMIFIEHFEFGYNDLEFNKIKLRILERLVDNPNIRVIISSEISPAKIYDFYEGSIRRLEGSIKKGDDAFIEKRNEIARYKIDYKMWLHLLGGFYRLTIPFEYNSQFESNNKLLKAELDHGRYLFKINEAFKKGPLNNDISPEHQILLIQEIAYPYYFSIWNSLTKEERYTVYDIAKDKFVNTNNVDGIIDLLHKGVLVYDHSLRLMNESFTNFVLSKVDSDEALARELEKRKGGLWSTTSTVLFLVVISLIVFISFGEVSFLNDINALIGSLAAVFTLILRIGGIFTFGKPNG</sequence>
<feature type="transmembrane region" description="Helical" evidence="1">
    <location>
        <begin position="7"/>
        <end position="29"/>
    </location>
</feature>
<organism evidence="2 3">
    <name type="scientific">Mangrovivirga halotolerans</name>
    <dbReference type="NCBI Taxonomy" id="2993936"/>
    <lineage>
        <taxon>Bacteria</taxon>
        <taxon>Pseudomonadati</taxon>
        <taxon>Bacteroidota</taxon>
        <taxon>Cytophagia</taxon>
        <taxon>Cytophagales</taxon>
        <taxon>Mangrovivirgaceae</taxon>
        <taxon>Mangrovivirga</taxon>
    </lineage>
</organism>
<feature type="transmembrane region" description="Helical" evidence="1">
    <location>
        <begin position="1286"/>
        <end position="1306"/>
    </location>
</feature>
<evidence type="ECO:0000313" key="3">
    <source>
        <dbReference type="Proteomes" id="UP001209885"/>
    </source>
</evidence>
<keyword evidence="3" id="KW-1185">Reference proteome</keyword>
<name>A0ABT3RS48_9BACT</name>
<keyword evidence="1" id="KW-1133">Transmembrane helix</keyword>
<feature type="transmembrane region" description="Helical" evidence="1">
    <location>
        <begin position="244"/>
        <end position="265"/>
    </location>
</feature>
<comment type="caution">
    <text evidence="2">The sequence shown here is derived from an EMBL/GenBank/DDBJ whole genome shotgun (WGS) entry which is preliminary data.</text>
</comment>
<dbReference type="RefSeq" id="WP_266056640.1">
    <property type="nucleotide sequence ID" value="NZ_JAPFQN010000005.1"/>
</dbReference>
<gene>
    <name evidence="2" type="ORF">OO013_09875</name>
</gene>
<feature type="transmembrane region" description="Helical" evidence="1">
    <location>
        <begin position="643"/>
        <end position="662"/>
    </location>
</feature>
<proteinExistence type="predicted"/>